<keyword evidence="4" id="KW-1185">Reference proteome</keyword>
<gene>
    <name evidence="3" type="ORF">CRG98_014175</name>
</gene>
<feature type="transmembrane region" description="Helical" evidence="2">
    <location>
        <begin position="23"/>
        <end position="42"/>
    </location>
</feature>
<accession>A0A2I0KCE7</accession>
<keyword evidence="2" id="KW-0472">Membrane</keyword>
<dbReference type="EMBL" id="PGOL01000751">
    <property type="protein sequence ID" value="PKI65436.1"/>
    <property type="molecule type" value="Genomic_DNA"/>
</dbReference>
<evidence type="ECO:0000313" key="3">
    <source>
        <dbReference type="EMBL" id="PKI65436.1"/>
    </source>
</evidence>
<sequence length="101" mass="11519">MDFPNSSASHSLPHYLSFMSFKLHMTMMINAMATATASQAFAGKLMGTRRSPYFSAEPTQTIDMIAISPWGCRSQPKMATERDEEKPERETESRRNRGERR</sequence>
<name>A0A2I0KCE7_PUNGR</name>
<comment type="caution">
    <text evidence="3">The sequence shown here is derived from an EMBL/GenBank/DDBJ whole genome shotgun (WGS) entry which is preliminary data.</text>
</comment>
<feature type="region of interest" description="Disordered" evidence="1">
    <location>
        <begin position="67"/>
        <end position="101"/>
    </location>
</feature>
<proteinExistence type="predicted"/>
<evidence type="ECO:0000256" key="1">
    <source>
        <dbReference type="SAM" id="MobiDB-lite"/>
    </source>
</evidence>
<organism evidence="3 4">
    <name type="scientific">Punica granatum</name>
    <name type="common">Pomegranate</name>
    <dbReference type="NCBI Taxonomy" id="22663"/>
    <lineage>
        <taxon>Eukaryota</taxon>
        <taxon>Viridiplantae</taxon>
        <taxon>Streptophyta</taxon>
        <taxon>Embryophyta</taxon>
        <taxon>Tracheophyta</taxon>
        <taxon>Spermatophyta</taxon>
        <taxon>Magnoliopsida</taxon>
        <taxon>eudicotyledons</taxon>
        <taxon>Gunneridae</taxon>
        <taxon>Pentapetalae</taxon>
        <taxon>rosids</taxon>
        <taxon>malvids</taxon>
        <taxon>Myrtales</taxon>
        <taxon>Lythraceae</taxon>
        <taxon>Punica</taxon>
    </lineage>
</organism>
<feature type="compositionally biased region" description="Basic and acidic residues" evidence="1">
    <location>
        <begin position="79"/>
        <end position="101"/>
    </location>
</feature>
<evidence type="ECO:0000256" key="2">
    <source>
        <dbReference type="SAM" id="Phobius"/>
    </source>
</evidence>
<protein>
    <submittedName>
        <fullName evidence="3">Uncharacterized protein</fullName>
    </submittedName>
</protein>
<keyword evidence="2" id="KW-1133">Transmembrane helix</keyword>
<evidence type="ECO:0000313" key="4">
    <source>
        <dbReference type="Proteomes" id="UP000233551"/>
    </source>
</evidence>
<dbReference type="Proteomes" id="UP000233551">
    <property type="component" value="Unassembled WGS sequence"/>
</dbReference>
<reference evidence="3 4" key="1">
    <citation type="submission" date="2017-11" db="EMBL/GenBank/DDBJ databases">
        <title>De-novo sequencing of pomegranate (Punica granatum L.) genome.</title>
        <authorList>
            <person name="Akparov Z."/>
            <person name="Amiraslanov A."/>
            <person name="Hajiyeva S."/>
            <person name="Abbasov M."/>
            <person name="Kaur K."/>
            <person name="Hamwieh A."/>
            <person name="Solovyev V."/>
            <person name="Salamov A."/>
            <person name="Braich B."/>
            <person name="Kosarev P."/>
            <person name="Mahmoud A."/>
            <person name="Hajiyev E."/>
            <person name="Babayeva S."/>
            <person name="Izzatullayeva V."/>
            <person name="Mammadov A."/>
            <person name="Mammadov A."/>
            <person name="Sharifova S."/>
            <person name="Ojaghi J."/>
            <person name="Eynullazada K."/>
            <person name="Bayramov B."/>
            <person name="Abdulazimova A."/>
            <person name="Shahmuradov I."/>
        </authorList>
    </citation>
    <scope>NUCLEOTIDE SEQUENCE [LARGE SCALE GENOMIC DNA]</scope>
    <source>
        <strain evidence="4">cv. AG2017</strain>
        <tissue evidence="3">Leaf</tissue>
    </source>
</reference>
<dbReference type="AlphaFoldDB" id="A0A2I0KCE7"/>
<keyword evidence="2" id="KW-0812">Transmembrane</keyword>